<reference evidence="2" key="1">
    <citation type="submission" date="2015-01" db="EMBL/GenBank/DDBJ databases">
        <authorList>
            <person name="Durling Mikael"/>
        </authorList>
    </citation>
    <scope>NUCLEOTIDE SEQUENCE</scope>
</reference>
<dbReference type="EMBL" id="CDPU01000004">
    <property type="protein sequence ID" value="CEO46233.1"/>
    <property type="molecule type" value="Genomic_DNA"/>
</dbReference>
<organism evidence="2">
    <name type="scientific">Bionectria ochroleuca</name>
    <name type="common">Gliocladium roseum</name>
    <dbReference type="NCBI Taxonomy" id="29856"/>
    <lineage>
        <taxon>Eukaryota</taxon>
        <taxon>Fungi</taxon>
        <taxon>Dikarya</taxon>
        <taxon>Ascomycota</taxon>
        <taxon>Pezizomycotina</taxon>
        <taxon>Sordariomycetes</taxon>
        <taxon>Hypocreomycetidae</taxon>
        <taxon>Hypocreales</taxon>
        <taxon>Bionectriaceae</taxon>
        <taxon>Clonostachys</taxon>
    </lineage>
</organism>
<dbReference type="Pfam" id="PF13460">
    <property type="entry name" value="NAD_binding_10"/>
    <property type="match status" value="1"/>
</dbReference>
<dbReference type="InterPro" id="IPR051604">
    <property type="entry name" value="Ergot_Alk_Oxidoreductase"/>
</dbReference>
<gene>
    <name evidence="2" type="ORF">BN869_000002288_1</name>
</gene>
<dbReference type="AlphaFoldDB" id="A0A0B7JMN6"/>
<evidence type="ECO:0000259" key="1">
    <source>
        <dbReference type="Pfam" id="PF13460"/>
    </source>
</evidence>
<dbReference type="Gene3D" id="3.40.50.720">
    <property type="entry name" value="NAD(P)-binding Rossmann-like Domain"/>
    <property type="match status" value="1"/>
</dbReference>
<evidence type="ECO:0000313" key="2">
    <source>
        <dbReference type="EMBL" id="CEO46233.1"/>
    </source>
</evidence>
<dbReference type="SUPFAM" id="SSF51735">
    <property type="entry name" value="NAD(P)-binding Rossmann-fold domains"/>
    <property type="match status" value="1"/>
</dbReference>
<sequence length="310" mass="33484">MASVLVFGPTGKVGSYAARTAAEHGAKVWLAMRDTTKTIPGLTEDAEKAGGFKRLQADLQKPETVSEAVKVSGAKRAFIYLVHGASDHLKGSIEAMKAAGIEFVVFLSSFTILVNQGLREISPSDYIAYVHAQVEANLEDTFGPDNYVALRPGGFVTNLLAEREGIIAGKLQLYGGIFEQDNIVPSDIGKVAGTVLVSGPRNGQKKVYLYGPQIRSIHDSLVEISRVLDKDLEVITLGPEDGLKKYISRGMSDTVAKYMVEIGGTKGPDKGNGERFPKYQEGAGNVQLYTGKPSTSLEDWVKENKEIFKA</sequence>
<dbReference type="InterPro" id="IPR036291">
    <property type="entry name" value="NAD(P)-bd_dom_sf"/>
</dbReference>
<protein>
    <recommendedName>
        <fullName evidence="1">NAD(P)-binding domain-containing protein</fullName>
    </recommendedName>
</protein>
<accession>A0A0B7JMN6</accession>
<name>A0A0B7JMN6_BIOOC</name>
<dbReference type="InterPro" id="IPR016040">
    <property type="entry name" value="NAD(P)-bd_dom"/>
</dbReference>
<feature type="domain" description="NAD(P)-binding" evidence="1">
    <location>
        <begin position="8"/>
        <end position="157"/>
    </location>
</feature>
<proteinExistence type="predicted"/>
<dbReference type="PANTHER" id="PTHR43162:SF1">
    <property type="entry name" value="PRESTALK A DIFFERENTIATION PROTEIN A"/>
    <property type="match status" value="1"/>
</dbReference>
<dbReference type="PANTHER" id="PTHR43162">
    <property type="match status" value="1"/>
</dbReference>